<dbReference type="PANTHER" id="PTHR46082">
    <property type="entry name" value="ATP/GTP-BINDING PROTEIN-RELATED"/>
    <property type="match status" value="1"/>
</dbReference>
<dbReference type="Proteomes" id="UP000250140">
    <property type="component" value="Unassembled WGS sequence"/>
</dbReference>
<dbReference type="EMBL" id="KV749345">
    <property type="protein sequence ID" value="OCL09886.1"/>
    <property type="molecule type" value="Genomic_DNA"/>
</dbReference>
<keyword evidence="2" id="KW-1185">Reference proteome</keyword>
<dbReference type="SUPFAM" id="SSF53167">
    <property type="entry name" value="Purine and uridine phosphorylases"/>
    <property type="match status" value="1"/>
</dbReference>
<accession>A0A8E2F3G3</accession>
<evidence type="ECO:0000313" key="1">
    <source>
        <dbReference type="EMBL" id="OCL09886.1"/>
    </source>
</evidence>
<feature type="non-terminal residue" evidence="1">
    <location>
        <position position="1"/>
    </location>
</feature>
<dbReference type="AlphaFoldDB" id="A0A8E2F3G3"/>
<proteinExistence type="predicted"/>
<gene>
    <name evidence="1" type="ORF">AOQ84DRAFT_290396</name>
</gene>
<organism evidence="1 2">
    <name type="scientific">Glonium stellatum</name>
    <dbReference type="NCBI Taxonomy" id="574774"/>
    <lineage>
        <taxon>Eukaryota</taxon>
        <taxon>Fungi</taxon>
        <taxon>Dikarya</taxon>
        <taxon>Ascomycota</taxon>
        <taxon>Pezizomycotina</taxon>
        <taxon>Dothideomycetes</taxon>
        <taxon>Pleosporomycetidae</taxon>
        <taxon>Gloniales</taxon>
        <taxon>Gloniaceae</taxon>
        <taxon>Glonium</taxon>
    </lineage>
</organism>
<dbReference type="InterPro" id="IPR053137">
    <property type="entry name" value="NLR-like"/>
</dbReference>
<name>A0A8E2F3G3_9PEZI</name>
<dbReference type="PANTHER" id="PTHR46082:SF11">
    <property type="entry name" value="AAA+ ATPASE DOMAIN-CONTAINING PROTEIN-RELATED"/>
    <property type="match status" value="1"/>
</dbReference>
<dbReference type="GO" id="GO:0009116">
    <property type="term" value="P:nucleoside metabolic process"/>
    <property type="evidence" value="ECO:0007669"/>
    <property type="project" value="InterPro"/>
</dbReference>
<evidence type="ECO:0000313" key="2">
    <source>
        <dbReference type="Proteomes" id="UP000250140"/>
    </source>
</evidence>
<reference evidence="1 2" key="1">
    <citation type="journal article" date="2016" name="Nat. Commun.">
        <title>Ectomycorrhizal ecology is imprinted in the genome of the dominant symbiotic fungus Cenococcum geophilum.</title>
        <authorList>
            <consortium name="DOE Joint Genome Institute"/>
            <person name="Peter M."/>
            <person name="Kohler A."/>
            <person name="Ohm R.A."/>
            <person name="Kuo A."/>
            <person name="Krutzmann J."/>
            <person name="Morin E."/>
            <person name="Arend M."/>
            <person name="Barry K.W."/>
            <person name="Binder M."/>
            <person name="Choi C."/>
            <person name="Clum A."/>
            <person name="Copeland A."/>
            <person name="Grisel N."/>
            <person name="Haridas S."/>
            <person name="Kipfer T."/>
            <person name="LaButti K."/>
            <person name="Lindquist E."/>
            <person name="Lipzen A."/>
            <person name="Maire R."/>
            <person name="Meier B."/>
            <person name="Mihaltcheva S."/>
            <person name="Molinier V."/>
            <person name="Murat C."/>
            <person name="Poggeler S."/>
            <person name="Quandt C.A."/>
            <person name="Sperisen C."/>
            <person name="Tritt A."/>
            <person name="Tisserant E."/>
            <person name="Crous P.W."/>
            <person name="Henrissat B."/>
            <person name="Nehls U."/>
            <person name="Egli S."/>
            <person name="Spatafora J.W."/>
            <person name="Grigoriev I.V."/>
            <person name="Martin F.M."/>
        </authorList>
    </citation>
    <scope>NUCLEOTIDE SEQUENCE [LARGE SCALE GENOMIC DNA]</scope>
    <source>
        <strain evidence="1 2">CBS 207.34</strain>
    </source>
</reference>
<protein>
    <submittedName>
        <fullName evidence="1">Purine and uridine phosphorylase</fullName>
    </submittedName>
</protein>
<dbReference type="OrthoDB" id="4185354at2759"/>
<dbReference type="InterPro" id="IPR035994">
    <property type="entry name" value="Nucleoside_phosphorylase_sf"/>
</dbReference>
<dbReference type="Gene3D" id="3.40.50.1580">
    <property type="entry name" value="Nucleoside phosphorylase domain"/>
    <property type="match status" value="1"/>
</dbReference>
<dbReference type="GO" id="GO:0003824">
    <property type="term" value="F:catalytic activity"/>
    <property type="evidence" value="ECO:0007669"/>
    <property type="project" value="InterPro"/>
</dbReference>
<sequence length="335" mass="36987">LTVEAYTVGWICALPNVFAASKAMLDEAHTELRRDETNSQYALGRIGQLNVVLACLPAGMDDTNNVDMVAPNLLRRFPGIRFSLMVGIGGGAPSDEHDIHLGDVVVSKPGSTHGGVVQYVPGKTIEEGGFIRTSSLNKLPPVLLTAITVLEVRHRTQKSKVSQHLSKILALYPTMAQQFQYQDSEHDLLFEANYNHLSSQATCDNCNNERLVSRPSRHTTDPVIHYGLIGLVNQIPRNGSSREKLRQEKNILCFETEAAGLVDNFPCLIIYGISNYSDSHRDKWWESYAAAVAAAYAKELLYIIFKIQADSTKETPELQGLGQFKSSIGKEKRGS</sequence>